<dbReference type="EMBL" id="CP010725">
    <property type="protein sequence ID" value="AUQ97715.1"/>
    <property type="molecule type" value="Genomic_DNA"/>
</dbReference>
<reference evidence="1 2" key="1">
    <citation type="journal article" date="2017" name="Front. Microbiol.">
        <title>Phaeobacter piscinae sp. nov., a species of the Roseobacter group and potential aquaculture probiont.</title>
        <authorList>
            <person name="Sonnenschein E.C."/>
            <person name="Phippen C.B.W."/>
            <person name="Nielsen K.F."/>
            <person name="Mateiu R.V."/>
            <person name="Melchiorsen J."/>
            <person name="Gram L."/>
            <person name="Overmann J."/>
            <person name="Freese H.M."/>
        </authorList>
    </citation>
    <scope>NUCLEOTIDE SEQUENCE [LARGE SCALE GENOMIC DNA]</scope>
    <source>
        <strain evidence="1 2">P88</strain>
    </source>
</reference>
<reference evidence="1 2" key="2">
    <citation type="journal article" date="2017" name="Genome Biol. Evol.">
        <title>Trajectories and Drivers of Genome Evolution in Surface-Associated Marine Phaeobacter.</title>
        <authorList>
            <person name="Freese H.M."/>
            <person name="Sikorski J."/>
            <person name="Bunk B."/>
            <person name="Scheuner C."/>
            <person name="Meier-Kolthoff J.P."/>
            <person name="Sproer C."/>
            <person name="Gram L."/>
            <person name="Overmann J."/>
        </authorList>
    </citation>
    <scope>NUCLEOTIDE SEQUENCE [LARGE SCALE GENOMIC DNA]</scope>
    <source>
        <strain evidence="1 2">P88</strain>
    </source>
</reference>
<dbReference type="AlphaFoldDB" id="A0A2I7K555"/>
<evidence type="ECO:0000313" key="2">
    <source>
        <dbReference type="Proteomes" id="UP000236447"/>
    </source>
</evidence>
<protein>
    <recommendedName>
        <fullName evidence="3">Lipoprotein</fullName>
    </recommendedName>
</protein>
<sequence>MSGSDLNVRSGVRRLSAGLRFAALGVAVAALTACGAQQQPNADDATLERVAYRHNGPPALTLYTMINNRTGKGAHTSLMVNASERVIFDPAGSFYADVVPERDDVLFGITPGVEKAYRGSHARSTHHVVVQRLEVTPEQAQRAYQLVRANGRVPGAFCANATASILKQVPGFEGLNVTFYPGNLSEQFGALPGVTTERYRENDSADLQEGLAKNNAALNAGG</sequence>
<dbReference type="Proteomes" id="UP000236447">
    <property type="component" value="Chromosome"/>
</dbReference>
<gene>
    <name evidence="1" type="ORF">PhaeoP88_00311</name>
</gene>
<dbReference type="RefSeq" id="WP_102882944.1">
    <property type="nucleotide sequence ID" value="NZ_CP010725.1"/>
</dbReference>
<evidence type="ECO:0008006" key="3">
    <source>
        <dbReference type="Google" id="ProtNLM"/>
    </source>
</evidence>
<evidence type="ECO:0000313" key="1">
    <source>
        <dbReference type="EMBL" id="AUQ97715.1"/>
    </source>
</evidence>
<accession>A0A2I7K555</accession>
<organism evidence="1 2">
    <name type="scientific">Phaeobacter inhibens</name>
    <dbReference type="NCBI Taxonomy" id="221822"/>
    <lineage>
        <taxon>Bacteria</taxon>
        <taxon>Pseudomonadati</taxon>
        <taxon>Pseudomonadota</taxon>
        <taxon>Alphaproteobacteria</taxon>
        <taxon>Rhodobacterales</taxon>
        <taxon>Roseobacteraceae</taxon>
        <taxon>Phaeobacter</taxon>
    </lineage>
</organism>
<name>A0A2I7K555_9RHOB</name>
<proteinExistence type="predicted"/>